<organism evidence="2 3">
    <name type="scientific">Fusarium falciforme</name>
    <dbReference type="NCBI Taxonomy" id="195108"/>
    <lineage>
        <taxon>Eukaryota</taxon>
        <taxon>Fungi</taxon>
        <taxon>Dikarya</taxon>
        <taxon>Ascomycota</taxon>
        <taxon>Pezizomycotina</taxon>
        <taxon>Sordariomycetes</taxon>
        <taxon>Hypocreomycetidae</taxon>
        <taxon>Hypocreales</taxon>
        <taxon>Nectriaceae</taxon>
        <taxon>Fusarium</taxon>
        <taxon>Fusarium solani species complex</taxon>
    </lineage>
</organism>
<dbReference type="Proteomes" id="UP001152087">
    <property type="component" value="Unassembled WGS sequence"/>
</dbReference>
<gene>
    <name evidence="2" type="ORF">NW755_009690</name>
</gene>
<dbReference type="AlphaFoldDB" id="A0A9W8UZK0"/>
<feature type="compositionally biased region" description="Polar residues" evidence="1">
    <location>
        <begin position="1"/>
        <end position="11"/>
    </location>
</feature>
<dbReference type="EMBL" id="JAOQAV010000029">
    <property type="protein sequence ID" value="KAJ4183656.1"/>
    <property type="molecule type" value="Genomic_DNA"/>
</dbReference>
<name>A0A9W8UZK0_9HYPO</name>
<evidence type="ECO:0000313" key="2">
    <source>
        <dbReference type="EMBL" id="KAJ4183656.1"/>
    </source>
</evidence>
<dbReference type="OrthoDB" id="5080023at2759"/>
<accession>A0A9W8UZK0</accession>
<protein>
    <submittedName>
        <fullName evidence="2">Uncharacterized protein</fullName>
    </submittedName>
</protein>
<sequence>MDNKDSTQQPRSGPGIPDLPADFDYEAYAKEKVEIITVTLVDCGRPCVVEYGVVKGRDGVKRAVRKDSK</sequence>
<keyword evidence="3" id="KW-1185">Reference proteome</keyword>
<proteinExistence type="predicted"/>
<feature type="region of interest" description="Disordered" evidence="1">
    <location>
        <begin position="1"/>
        <end position="20"/>
    </location>
</feature>
<evidence type="ECO:0000256" key="1">
    <source>
        <dbReference type="SAM" id="MobiDB-lite"/>
    </source>
</evidence>
<evidence type="ECO:0000313" key="3">
    <source>
        <dbReference type="Proteomes" id="UP001152087"/>
    </source>
</evidence>
<reference evidence="2" key="1">
    <citation type="submission" date="2022-09" db="EMBL/GenBank/DDBJ databases">
        <title>Fusarium specimens isolated from Avocado Roots.</title>
        <authorList>
            <person name="Stajich J."/>
            <person name="Roper C."/>
            <person name="Heimlech-Rivalta G."/>
        </authorList>
    </citation>
    <scope>NUCLEOTIDE SEQUENCE</scope>
    <source>
        <strain evidence="2">A02</strain>
    </source>
</reference>
<comment type="caution">
    <text evidence="2">The sequence shown here is derived from an EMBL/GenBank/DDBJ whole genome shotgun (WGS) entry which is preliminary data.</text>
</comment>